<dbReference type="GO" id="GO:0008176">
    <property type="term" value="F:tRNA (guanine(46)-N7)-methyltransferase activity"/>
    <property type="evidence" value="ECO:0007669"/>
    <property type="project" value="UniProtKB-UniRule"/>
</dbReference>
<dbReference type="EC" id="2.1.1.33" evidence="7"/>
<keyword evidence="3 7" id="KW-0489">Methyltransferase</keyword>
<comment type="caution">
    <text evidence="7">Lacks conserved residue(s) required for the propagation of feature annotation.</text>
</comment>
<dbReference type="Pfam" id="PF02390">
    <property type="entry name" value="Methyltransf_4"/>
    <property type="match status" value="1"/>
</dbReference>
<dbReference type="PANTHER" id="PTHR23417">
    <property type="entry name" value="3-DEOXY-D-MANNO-OCTULOSONIC-ACID TRANSFERASE/TRNA GUANINE-N 7 - -METHYLTRANSFERASE"/>
    <property type="match status" value="1"/>
</dbReference>
<feature type="binding site" evidence="7">
    <location>
        <position position="123"/>
    </location>
    <ligand>
        <name>S-adenosyl-L-methionine</name>
        <dbReference type="ChEBI" id="CHEBI:59789"/>
    </ligand>
</feature>
<dbReference type="HAMAP" id="MF_01057">
    <property type="entry name" value="tRNA_methyltr_TrmB"/>
    <property type="match status" value="1"/>
</dbReference>
<dbReference type="Gene3D" id="3.40.50.150">
    <property type="entry name" value="Vaccinia Virus protein VP39"/>
    <property type="match status" value="1"/>
</dbReference>
<sequence length="226" mass="26037">MGKNKAARFRENTILPNVIQPTRDQSINGFEHKGKWKEFFGNDNPIVLELGCGKGEYSVGLANAFPDKNFIGVDIKGARFWFGAKEAIEKNLNNVAFLRTQIELIDNLFAENEVSEIWITFPDPQIKYRRTKHRLTNPEFLAMYRRILKPDGIIHLKTDSEYLHGYTLGLLQGLGHEILTAHHDIYGAAEYQPDTPLLKDIRTYYEELFSAKGKTITYIKFKLKNE</sequence>
<comment type="caution">
    <text evidence="8">The sequence shown here is derived from an EMBL/GenBank/DDBJ whole genome shotgun (WGS) entry which is preliminary data.</text>
</comment>
<feature type="binding site" evidence="7">
    <location>
        <position position="159"/>
    </location>
    <ligand>
        <name>substrate</name>
    </ligand>
</feature>
<dbReference type="NCBIfam" id="TIGR00091">
    <property type="entry name" value="tRNA (guanosine(46)-N7)-methyltransferase TrmB"/>
    <property type="match status" value="1"/>
</dbReference>
<evidence type="ECO:0000256" key="5">
    <source>
        <dbReference type="ARBA" id="ARBA00022691"/>
    </source>
</evidence>
<dbReference type="GO" id="GO:0043527">
    <property type="term" value="C:tRNA methyltransferase complex"/>
    <property type="evidence" value="ECO:0007669"/>
    <property type="project" value="TreeGrafter"/>
</dbReference>
<feature type="binding site" evidence="7">
    <location>
        <begin position="203"/>
        <end position="206"/>
    </location>
    <ligand>
        <name>substrate</name>
    </ligand>
</feature>
<feature type="binding site" evidence="7">
    <location>
        <position position="49"/>
    </location>
    <ligand>
        <name>S-adenosyl-L-methionine</name>
        <dbReference type="ChEBI" id="CHEBI:59789"/>
    </ligand>
</feature>
<dbReference type="RefSeq" id="WP_116035136.1">
    <property type="nucleotide sequence ID" value="NZ_JBHLVV010000062.1"/>
</dbReference>
<feature type="binding site" evidence="7">
    <location>
        <position position="127"/>
    </location>
    <ligand>
        <name>substrate</name>
    </ligand>
</feature>
<evidence type="ECO:0000313" key="8">
    <source>
        <dbReference type="EMBL" id="REC70321.1"/>
    </source>
</evidence>
<comment type="similarity">
    <text evidence="7">Belongs to the class I-like SAM-binding methyltransferase superfamily. TrmB family.</text>
</comment>
<dbReference type="EMBL" id="QNUG01000018">
    <property type="protein sequence ID" value="REC70321.1"/>
    <property type="molecule type" value="Genomic_DNA"/>
</dbReference>
<dbReference type="NCBIfam" id="NF001080">
    <property type="entry name" value="PRK00121.2-2"/>
    <property type="match status" value="1"/>
</dbReference>
<comment type="function">
    <text evidence="2 7">Catalyzes the formation of N(7)-methylguanine at position 46 (m7G46) in tRNA.</text>
</comment>
<keyword evidence="4 7" id="KW-0808">Transferase</keyword>
<dbReference type="SUPFAM" id="SSF53335">
    <property type="entry name" value="S-adenosyl-L-methionine-dependent methyltransferases"/>
    <property type="match status" value="1"/>
</dbReference>
<keyword evidence="6 7" id="KW-0819">tRNA processing</keyword>
<protein>
    <recommendedName>
        <fullName evidence="7">tRNA (guanine-N(7)-)-methyltransferase</fullName>
        <ecNumber evidence="7">2.1.1.33</ecNumber>
    </recommendedName>
    <alternativeName>
        <fullName evidence="7">tRNA (guanine(46)-N(7))-methyltransferase</fullName>
    </alternativeName>
    <alternativeName>
        <fullName evidence="7">tRNA(m7G46)-methyltransferase</fullName>
    </alternativeName>
</protein>
<dbReference type="CDD" id="cd02440">
    <property type="entry name" value="AdoMet_MTases"/>
    <property type="match status" value="1"/>
</dbReference>
<keyword evidence="9" id="KW-1185">Reference proteome</keyword>
<dbReference type="UniPathway" id="UPA00989"/>
<reference evidence="8 9" key="1">
    <citation type="journal article" date="2006" name="Int. J. Syst. Evol. Microbiol.">
        <title>Chryseobacterium hispanicum sp. nov., isolated from the drinking water distribution system of Sevilla, Spain.</title>
        <authorList>
            <person name="Gallego V."/>
            <person name="Garcia M.T."/>
            <person name="Ventosa A."/>
        </authorList>
    </citation>
    <scope>NUCLEOTIDE SEQUENCE [LARGE SCALE GENOMIC DNA]</scope>
    <source>
        <strain evidence="8 9">KCTC 22104</strain>
    </source>
</reference>
<evidence type="ECO:0000256" key="4">
    <source>
        <dbReference type="ARBA" id="ARBA00022679"/>
    </source>
</evidence>
<accession>A0A3D9CXA7</accession>
<keyword evidence="5 7" id="KW-0949">S-adenosyl-L-methionine</keyword>
<evidence type="ECO:0000256" key="7">
    <source>
        <dbReference type="HAMAP-Rule" id="MF_01057"/>
    </source>
</evidence>
<dbReference type="PANTHER" id="PTHR23417:SF14">
    <property type="entry name" value="PENTACOTRIPEPTIDE-REPEAT REGION OF PRORP DOMAIN-CONTAINING PROTEIN"/>
    <property type="match status" value="1"/>
</dbReference>
<dbReference type="InterPro" id="IPR029063">
    <property type="entry name" value="SAM-dependent_MTases_sf"/>
</dbReference>
<evidence type="ECO:0000313" key="9">
    <source>
        <dbReference type="Proteomes" id="UP000256326"/>
    </source>
</evidence>
<dbReference type="Proteomes" id="UP000256326">
    <property type="component" value="Unassembled WGS sequence"/>
</dbReference>
<proteinExistence type="inferred from homology"/>
<organism evidence="8 9">
    <name type="scientific">Epilithonimonas hispanica</name>
    <dbReference type="NCBI Taxonomy" id="358687"/>
    <lineage>
        <taxon>Bacteria</taxon>
        <taxon>Pseudomonadati</taxon>
        <taxon>Bacteroidota</taxon>
        <taxon>Flavobacteriia</taxon>
        <taxon>Flavobacteriales</taxon>
        <taxon>Weeksellaceae</taxon>
        <taxon>Chryseobacterium group</taxon>
        <taxon>Epilithonimonas</taxon>
    </lineage>
</organism>
<comment type="catalytic activity">
    <reaction evidence="1 7">
        <text>guanosine(46) in tRNA + S-adenosyl-L-methionine = N(7)-methylguanosine(46) in tRNA + S-adenosyl-L-homocysteine</text>
        <dbReference type="Rhea" id="RHEA:42708"/>
        <dbReference type="Rhea" id="RHEA-COMP:10188"/>
        <dbReference type="Rhea" id="RHEA-COMP:10189"/>
        <dbReference type="ChEBI" id="CHEBI:57856"/>
        <dbReference type="ChEBI" id="CHEBI:59789"/>
        <dbReference type="ChEBI" id="CHEBI:74269"/>
        <dbReference type="ChEBI" id="CHEBI:74480"/>
        <dbReference type="EC" id="2.1.1.33"/>
    </reaction>
</comment>
<feature type="binding site" evidence="7">
    <location>
        <position position="74"/>
    </location>
    <ligand>
        <name>S-adenosyl-L-methionine</name>
        <dbReference type="ChEBI" id="CHEBI:59789"/>
    </ligand>
</feature>
<dbReference type="PROSITE" id="PS51625">
    <property type="entry name" value="SAM_MT_TRMB"/>
    <property type="match status" value="1"/>
</dbReference>
<evidence type="ECO:0000256" key="2">
    <source>
        <dbReference type="ARBA" id="ARBA00003015"/>
    </source>
</evidence>
<evidence type="ECO:0000256" key="1">
    <source>
        <dbReference type="ARBA" id="ARBA00000142"/>
    </source>
</evidence>
<evidence type="ECO:0000256" key="3">
    <source>
        <dbReference type="ARBA" id="ARBA00022603"/>
    </source>
</evidence>
<comment type="pathway">
    <text evidence="7">tRNA modification; N(7)-methylguanine-tRNA biosynthesis.</text>
</comment>
<dbReference type="InterPro" id="IPR003358">
    <property type="entry name" value="tRNA_(Gua-N-7)_MeTrfase_Trmb"/>
</dbReference>
<evidence type="ECO:0000256" key="6">
    <source>
        <dbReference type="ARBA" id="ARBA00022694"/>
    </source>
</evidence>
<name>A0A3D9CXA7_9FLAO</name>
<dbReference type="OrthoDB" id="9802090at2"/>
<gene>
    <name evidence="7" type="primary">trmB</name>
    <name evidence="8" type="ORF">DRF58_10090</name>
</gene>
<dbReference type="InterPro" id="IPR055361">
    <property type="entry name" value="tRNA_methyltr_TrmB_bact"/>
</dbReference>
<dbReference type="AlphaFoldDB" id="A0A3D9CXA7"/>